<dbReference type="PANTHER" id="PTHR21180:SF32">
    <property type="entry name" value="ENDONUCLEASE_EXONUCLEASE_PHOSPHATASE FAMILY DOMAIN-CONTAINING PROTEIN 1"/>
    <property type="match status" value="1"/>
</dbReference>
<evidence type="ECO:0000313" key="3">
    <source>
        <dbReference type="EMBL" id="MCJ8499501.1"/>
    </source>
</evidence>
<dbReference type="InterPro" id="IPR051675">
    <property type="entry name" value="Endo/Exo/Phosphatase_dom_1"/>
</dbReference>
<dbReference type="Gene3D" id="1.10.150.320">
    <property type="entry name" value="Photosystem II 12 kDa extrinsic protein"/>
    <property type="match status" value="1"/>
</dbReference>
<name>A0AA41UJL5_9BACT</name>
<dbReference type="NCBIfam" id="TIGR00426">
    <property type="entry name" value="competence protein ComEA helix-hairpin-helix repeat region"/>
    <property type="match status" value="1"/>
</dbReference>
<dbReference type="InterPro" id="IPR004509">
    <property type="entry name" value="Competence_ComEA_HhH"/>
</dbReference>
<feature type="chain" id="PRO_5041362035" evidence="1">
    <location>
        <begin position="26"/>
        <end position="94"/>
    </location>
</feature>
<gene>
    <name evidence="3" type="ORF">MRX98_02855</name>
</gene>
<reference evidence="3" key="1">
    <citation type="submission" date="2022-04" db="EMBL/GenBank/DDBJ databases">
        <title>Desulfatitalea alkaliphila sp. nov., a novel anaerobic sulfate-reducing bacterium isolated from terrestrial mud volcano, Taman Peninsula, Russia.</title>
        <authorList>
            <person name="Khomyakova M.A."/>
            <person name="Merkel A.Y."/>
            <person name="Slobodkin A.I."/>
        </authorList>
    </citation>
    <scope>NUCLEOTIDE SEQUENCE</scope>
    <source>
        <strain evidence="3">M08but</strain>
    </source>
</reference>
<feature type="signal peptide" evidence="1">
    <location>
        <begin position="1"/>
        <end position="25"/>
    </location>
</feature>
<feature type="domain" description="Helix-hairpin-helix DNA-binding motif class 1" evidence="2">
    <location>
        <begin position="69"/>
        <end position="88"/>
    </location>
</feature>
<dbReference type="Pfam" id="PF12836">
    <property type="entry name" value="HHH_3"/>
    <property type="match status" value="1"/>
</dbReference>
<feature type="domain" description="Helix-hairpin-helix DNA-binding motif class 1" evidence="2">
    <location>
        <begin position="39"/>
        <end position="58"/>
    </location>
</feature>
<accession>A0AA41UJL5</accession>
<evidence type="ECO:0000313" key="4">
    <source>
        <dbReference type="Proteomes" id="UP001165427"/>
    </source>
</evidence>
<dbReference type="SMART" id="SM00278">
    <property type="entry name" value="HhH1"/>
    <property type="match status" value="2"/>
</dbReference>
<dbReference type="InterPro" id="IPR010994">
    <property type="entry name" value="RuvA_2-like"/>
</dbReference>
<proteinExistence type="predicted"/>
<evidence type="ECO:0000256" key="1">
    <source>
        <dbReference type="SAM" id="SignalP"/>
    </source>
</evidence>
<comment type="caution">
    <text evidence="3">The sequence shown here is derived from an EMBL/GenBank/DDBJ whole genome shotgun (WGS) entry which is preliminary data.</text>
</comment>
<dbReference type="GO" id="GO:0015628">
    <property type="term" value="P:protein secretion by the type II secretion system"/>
    <property type="evidence" value="ECO:0007669"/>
    <property type="project" value="TreeGrafter"/>
</dbReference>
<dbReference type="EMBL" id="JALJRB010000002">
    <property type="protein sequence ID" value="MCJ8499501.1"/>
    <property type="molecule type" value="Genomic_DNA"/>
</dbReference>
<protein>
    <submittedName>
        <fullName evidence="3">ComEA family DNA-binding protein</fullName>
    </submittedName>
</protein>
<dbReference type="GO" id="GO:0006281">
    <property type="term" value="P:DNA repair"/>
    <property type="evidence" value="ECO:0007669"/>
    <property type="project" value="InterPro"/>
</dbReference>
<dbReference type="SUPFAM" id="SSF47781">
    <property type="entry name" value="RuvA domain 2-like"/>
    <property type="match status" value="1"/>
</dbReference>
<dbReference type="GO" id="GO:0015627">
    <property type="term" value="C:type II protein secretion system complex"/>
    <property type="evidence" value="ECO:0007669"/>
    <property type="project" value="TreeGrafter"/>
</dbReference>
<keyword evidence="1" id="KW-0732">Signal</keyword>
<dbReference type="InterPro" id="IPR003583">
    <property type="entry name" value="Hlx-hairpin-Hlx_DNA-bd_motif"/>
</dbReference>
<evidence type="ECO:0000259" key="2">
    <source>
        <dbReference type="SMART" id="SM00278"/>
    </source>
</evidence>
<dbReference type="AlphaFoldDB" id="A0AA41UJL5"/>
<sequence length="94" mass="10219">MKKVIQVVALLLVALFVAGTVPVLADVPGKININSADQDELMLLDGIGESYAQRIIEYREQNGPFAAAEDLLNVKGIGAKTVEKNKDRILVQQE</sequence>
<dbReference type="RefSeq" id="WP_246902852.1">
    <property type="nucleotide sequence ID" value="NZ_JALJRB010000002.1"/>
</dbReference>
<dbReference type="GO" id="GO:0003677">
    <property type="term" value="F:DNA binding"/>
    <property type="evidence" value="ECO:0007669"/>
    <property type="project" value="UniProtKB-KW"/>
</dbReference>
<dbReference type="Proteomes" id="UP001165427">
    <property type="component" value="Unassembled WGS sequence"/>
</dbReference>
<organism evidence="3 4">
    <name type="scientific">Desulfatitalea alkaliphila</name>
    <dbReference type="NCBI Taxonomy" id="2929485"/>
    <lineage>
        <taxon>Bacteria</taxon>
        <taxon>Pseudomonadati</taxon>
        <taxon>Thermodesulfobacteriota</taxon>
        <taxon>Desulfobacteria</taxon>
        <taxon>Desulfobacterales</taxon>
        <taxon>Desulfosarcinaceae</taxon>
        <taxon>Desulfatitalea</taxon>
    </lineage>
</organism>
<keyword evidence="3" id="KW-0238">DNA-binding</keyword>
<dbReference type="PANTHER" id="PTHR21180">
    <property type="entry name" value="ENDONUCLEASE/EXONUCLEASE/PHOSPHATASE FAMILY DOMAIN-CONTAINING PROTEIN 1"/>
    <property type="match status" value="1"/>
</dbReference>
<keyword evidence="4" id="KW-1185">Reference proteome</keyword>